<keyword evidence="3" id="KW-1185">Reference proteome</keyword>
<accession>A0A641AL20</accession>
<comment type="caution">
    <text evidence="2">The sequence shown here is derived from an EMBL/GenBank/DDBJ whole genome shotgun (WGS) entry which is preliminary data.</text>
</comment>
<protein>
    <submittedName>
        <fullName evidence="2">GAP family protein</fullName>
    </submittedName>
</protein>
<feature type="transmembrane region" description="Helical" evidence="1">
    <location>
        <begin position="210"/>
        <end position="229"/>
    </location>
</feature>
<dbReference type="InterPro" id="IPR021315">
    <property type="entry name" value="Gap/Sap"/>
</dbReference>
<proteinExistence type="predicted"/>
<evidence type="ECO:0000313" key="3">
    <source>
        <dbReference type="Proteomes" id="UP001515100"/>
    </source>
</evidence>
<dbReference type="Proteomes" id="UP001515100">
    <property type="component" value="Unassembled WGS sequence"/>
</dbReference>
<feature type="transmembrane region" description="Helical" evidence="1">
    <location>
        <begin position="158"/>
        <end position="180"/>
    </location>
</feature>
<feature type="transmembrane region" description="Helical" evidence="1">
    <location>
        <begin position="41"/>
        <end position="61"/>
    </location>
</feature>
<evidence type="ECO:0000256" key="1">
    <source>
        <dbReference type="SAM" id="Phobius"/>
    </source>
</evidence>
<gene>
    <name evidence="2" type="ORF">ESP62_013185</name>
</gene>
<sequence>MTVTLLGTLALLALVDSTSFGTLLIPIWLMLAPGRLRPGRILVFLASVATFYLALGLLLVAGVASFSDEISDALDTRPVQVAQVVLGAALLGAGLWVGMRKKRDGSGRLMRWRERAVGDEGSVRGLMALALTAALIEAASMVPYLAAIGLIGTSDLSGAAIVATLVGYCLVMILPALLLLAGRIGAARQVEPVLRRINDWMARTGQENTAWILGIIGVLIASSALQALGVL</sequence>
<dbReference type="Pfam" id="PF11139">
    <property type="entry name" value="SfLAP"/>
    <property type="match status" value="1"/>
</dbReference>
<keyword evidence="1" id="KW-0812">Transmembrane</keyword>
<keyword evidence="1" id="KW-1133">Transmembrane helix</keyword>
<dbReference type="RefSeq" id="WP_129184358.1">
    <property type="nucleotide sequence ID" value="NZ_JAGIOG010000001.1"/>
</dbReference>
<reference evidence="2" key="1">
    <citation type="submission" date="2019-09" db="EMBL/GenBank/DDBJ databases">
        <authorList>
            <person name="Li J."/>
        </authorList>
    </citation>
    <scope>NUCLEOTIDE SEQUENCE [LARGE SCALE GENOMIC DNA]</scope>
    <source>
        <strain evidence="2">NRBC 14897</strain>
    </source>
</reference>
<evidence type="ECO:0000313" key="2">
    <source>
        <dbReference type="EMBL" id="KAA1376380.1"/>
    </source>
</evidence>
<feature type="transmembrane region" description="Helical" evidence="1">
    <location>
        <begin position="6"/>
        <end position="29"/>
    </location>
</feature>
<feature type="transmembrane region" description="Helical" evidence="1">
    <location>
        <begin position="121"/>
        <end position="146"/>
    </location>
</feature>
<name>A0A641AL20_9ACTN</name>
<feature type="transmembrane region" description="Helical" evidence="1">
    <location>
        <begin position="81"/>
        <end position="100"/>
    </location>
</feature>
<organism evidence="2 3">
    <name type="scientific">Aeromicrobium fastidiosum</name>
    <dbReference type="NCBI Taxonomy" id="52699"/>
    <lineage>
        <taxon>Bacteria</taxon>
        <taxon>Bacillati</taxon>
        <taxon>Actinomycetota</taxon>
        <taxon>Actinomycetes</taxon>
        <taxon>Propionibacteriales</taxon>
        <taxon>Nocardioidaceae</taxon>
        <taxon>Aeromicrobium</taxon>
    </lineage>
</organism>
<dbReference type="EMBL" id="SDPP02000003">
    <property type="protein sequence ID" value="KAA1376380.1"/>
    <property type="molecule type" value="Genomic_DNA"/>
</dbReference>
<keyword evidence="1" id="KW-0472">Membrane</keyword>
<dbReference type="AlphaFoldDB" id="A0A641AL20"/>
<dbReference type="OrthoDB" id="7062264at2"/>